<evidence type="ECO:0000256" key="3">
    <source>
        <dbReference type="ARBA" id="ARBA00012513"/>
    </source>
</evidence>
<evidence type="ECO:0000256" key="1">
    <source>
        <dbReference type="ARBA" id="ARBA00003747"/>
    </source>
</evidence>
<evidence type="ECO:0000256" key="8">
    <source>
        <dbReference type="ARBA" id="ARBA00030980"/>
    </source>
</evidence>
<comment type="catalytic activity">
    <reaction evidence="11">
        <text>L-seryl-[protein] + ATP = O-phospho-L-seryl-[protein] + ADP + H(+)</text>
        <dbReference type="Rhea" id="RHEA:17989"/>
        <dbReference type="Rhea" id="RHEA-COMP:9863"/>
        <dbReference type="Rhea" id="RHEA-COMP:11604"/>
        <dbReference type="ChEBI" id="CHEBI:15378"/>
        <dbReference type="ChEBI" id="CHEBI:29999"/>
        <dbReference type="ChEBI" id="CHEBI:30616"/>
        <dbReference type="ChEBI" id="CHEBI:83421"/>
        <dbReference type="ChEBI" id="CHEBI:456216"/>
        <dbReference type="EC" id="2.7.11.1"/>
    </reaction>
</comment>
<evidence type="ECO:0000256" key="11">
    <source>
        <dbReference type="ARBA" id="ARBA00048679"/>
    </source>
</evidence>
<gene>
    <name evidence="15" type="ORF">CEP54_008126</name>
</gene>
<feature type="transmembrane region" description="Helical" evidence="13">
    <location>
        <begin position="1103"/>
        <end position="1124"/>
    </location>
</feature>
<keyword evidence="16" id="KW-1185">Reference proteome</keyword>
<keyword evidence="13" id="KW-0472">Membrane</keyword>
<evidence type="ECO:0000256" key="4">
    <source>
        <dbReference type="ARBA" id="ARBA00013948"/>
    </source>
</evidence>
<dbReference type="PROSITE" id="PS50297">
    <property type="entry name" value="ANK_REP_REGION"/>
    <property type="match status" value="4"/>
</dbReference>
<feature type="repeat" description="ANK" evidence="12">
    <location>
        <begin position="362"/>
        <end position="394"/>
    </location>
</feature>
<evidence type="ECO:0000256" key="9">
    <source>
        <dbReference type="ARBA" id="ARBA00033194"/>
    </source>
</evidence>
<dbReference type="PANTHER" id="PTHR24201">
    <property type="entry name" value="ANK_REP_REGION DOMAIN-CONTAINING PROTEIN"/>
    <property type="match status" value="1"/>
</dbReference>
<dbReference type="Proteomes" id="UP000288168">
    <property type="component" value="Unassembled WGS sequence"/>
</dbReference>
<dbReference type="InterPro" id="IPR036770">
    <property type="entry name" value="Ankyrin_rpt-contain_sf"/>
</dbReference>
<dbReference type="InterPro" id="IPR008266">
    <property type="entry name" value="Tyr_kinase_AS"/>
</dbReference>
<accession>A0A428PXM7</accession>
<keyword evidence="13" id="KW-0812">Transmembrane</keyword>
<evidence type="ECO:0000256" key="2">
    <source>
        <dbReference type="ARBA" id="ARBA00011534"/>
    </source>
</evidence>
<dbReference type="Gene3D" id="1.25.40.20">
    <property type="entry name" value="Ankyrin repeat-containing domain"/>
    <property type="match status" value="3"/>
</dbReference>
<keyword evidence="7 12" id="KW-0040">ANK repeat</keyword>
<feature type="repeat" description="ANK" evidence="12">
    <location>
        <begin position="499"/>
        <end position="531"/>
    </location>
</feature>
<name>A0A428PXM7_9HYPO</name>
<feature type="repeat" description="ANK" evidence="12">
    <location>
        <begin position="395"/>
        <end position="427"/>
    </location>
</feature>
<dbReference type="InterPro" id="IPR011009">
    <property type="entry name" value="Kinase-like_dom_sf"/>
</dbReference>
<comment type="subunit">
    <text evidence="2">Component of the EKC/KEOPS complex composed of at least BUD32, CGI121, GON7, KAE1 and PCC1; the whole complex dimerizes.</text>
</comment>
<dbReference type="SUPFAM" id="SSF56112">
    <property type="entry name" value="Protein kinase-like (PK-like)"/>
    <property type="match status" value="1"/>
</dbReference>
<dbReference type="STRING" id="1325734.A0A428PXM7"/>
<evidence type="ECO:0000256" key="12">
    <source>
        <dbReference type="PROSITE-ProRule" id="PRU00023"/>
    </source>
</evidence>
<dbReference type="CDD" id="cd00180">
    <property type="entry name" value="PKc"/>
    <property type="match status" value="1"/>
</dbReference>
<comment type="caution">
    <text evidence="15">The sequence shown here is derived from an EMBL/GenBank/DDBJ whole genome shotgun (WGS) entry which is preliminary data.</text>
</comment>
<dbReference type="EMBL" id="NKCI01000079">
    <property type="protein sequence ID" value="RSL57755.1"/>
    <property type="molecule type" value="Genomic_DNA"/>
</dbReference>
<organism evidence="15 16">
    <name type="scientific">Fusarium duplospermum</name>
    <dbReference type="NCBI Taxonomy" id="1325734"/>
    <lineage>
        <taxon>Eukaryota</taxon>
        <taxon>Fungi</taxon>
        <taxon>Dikarya</taxon>
        <taxon>Ascomycota</taxon>
        <taxon>Pezizomycotina</taxon>
        <taxon>Sordariomycetes</taxon>
        <taxon>Hypocreomycetidae</taxon>
        <taxon>Hypocreales</taxon>
        <taxon>Nectriaceae</taxon>
        <taxon>Fusarium</taxon>
        <taxon>Fusarium solani species complex</taxon>
    </lineage>
</organism>
<sequence length="1202" mass="133745">MLRSRKFEGSGDAERAFKNELQNLKKLSHRHLVKYVGSYTDPRVFAILLLPVADMDLKTFLSRAPFPEGELSSVREYFGCITAGIAYLHRSFIRHKDITPRNVLIKDNKIFVTDFGLSLDWSEVSKSKTDGPRGKVTRDYVAPEVWDESERGSASDMWPLGCIFLDMVTILKGRSLEEKLQFFVSNGSNGRNPRENYDAYLLWMRELRKLEPGRDTKPLLWTEQLISMNIDERGTADELLFAITNCEDEEDGYMYHCLYCADDFGSEFPIMAAPIRGELDEDDADTVSLQSKLESLDRGLCQSVTRGDENNVVLWLKRWGRRANFSNEILGCKALHIAAWLGKTNIMKELIKHGFDANNKIDERTPLYEATEGAQFEAARLLLQQDADPNIVNHNRQTPLVCAVGAGYTEIVAQLLANGADLNFLGPFNQTLLHLAASRSYTDIVRLFLEQPGIDVGKRDNGGSTPLMVAVQASSELAAELLLARSTDDDVQGLRTIKTWPTPLHVAARYGSASIVRKLIARGAQVNARLGAYFDATPVHLAADRGDLQVLEAMFDAQVELDFPDVGGKTALYVAVASGHQEVVTWLQDTPGQENDASTSLHNQEESSFGNNVREVLQVASTLWPISFAAVLGPFLKTLALYHAEKGSTLGTLEFLSTSQTTISAFINLGLFGGTHAWTFMIVAIWCLSPLGGQAAVRSIGLFPNSTTTQIPAMHYLGSNISDMNPFYLDGAQEGDMGIFQMATVREEYIFNLRNMVAAVFSTPDVLISHANGSSEGFDNAVQTLGGRWQAARIGQRDLWRNVRVPFLELLPHYDSDRPEAWVEVPTDRVISYASFIGIPIRGGSTSRAGNSTMRVRSHYMTLSCGEAFNGSTWLTPTAQKLFFHNVSDYLPSQYVGNWEIRTWPNIFLDAVNDTKTMVEHSRLLHYPINDTELATKLKLVIGGDCQGPWISNTFLRTCDVSTSYVEVEVHCTRLTAFDDQNCRALSNYAILRGTIWEFPFTTSDYDIGRHSLIEMYLQDPPSTLARSGLSKSLPGCSSDVPLDVFEARFATSLNTFISATFNSTVLTGADGTSLENRNIMWKNTTATWSEFTESVYALHKPWFSVWLFSTILLFLTAIANVGIRAIISAPDFLSGVAGLTRDSPFIDVPQDRSAESGSDRLRRLKKTEVRICDVQSAEEVGRIALTTDLDGGRLAWRRAYE</sequence>
<dbReference type="PROSITE" id="PS50007">
    <property type="entry name" value="PIPLC_X_DOMAIN"/>
    <property type="match status" value="1"/>
</dbReference>
<dbReference type="InterPro" id="IPR050776">
    <property type="entry name" value="Ank_Repeat/CDKN_Inhibitor"/>
</dbReference>
<dbReference type="PROSITE" id="PS50088">
    <property type="entry name" value="ANK_REPEAT"/>
    <property type="match status" value="5"/>
</dbReference>
<dbReference type="GO" id="GO:0005524">
    <property type="term" value="F:ATP binding"/>
    <property type="evidence" value="ECO:0007669"/>
    <property type="project" value="InterPro"/>
</dbReference>
<keyword evidence="13" id="KW-1133">Transmembrane helix</keyword>
<dbReference type="Pfam" id="PF12796">
    <property type="entry name" value="Ank_2"/>
    <property type="match status" value="3"/>
</dbReference>
<evidence type="ECO:0000256" key="5">
    <source>
        <dbReference type="ARBA" id="ARBA00019973"/>
    </source>
</evidence>
<dbReference type="OrthoDB" id="3692311at2759"/>
<dbReference type="GO" id="GO:0004674">
    <property type="term" value="F:protein serine/threonine kinase activity"/>
    <property type="evidence" value="ECO:0007669"/>
    <property type="project" value="UniProtKB-EC"/>
</dbReference>
<dbReference type="InterPro" id="IPR002110">
    <property type="entry name" value="Ankyrin_rpt"/>
</dbReference>
<protein>
    <recommendedName>
        <fullName evidence="5">EKC/KEOPS complex subunit BUD32</fullName>
        <ecNumber evidence="3">2.7.11.1</ecNumber>
    </recommendedName>
    <alternativeName>
        <fullName evidence="8 9">Atypical Serine/threonine protein kinase BUD32</fullName>
    </alternativeName>
    <alternativeName>
        <fullName evidence="4">EKC/KEOPS complex subunit bud32</fullName>
    </alternativeName>
</protein>
<comment type="catalytic activity">
    <reaction evidence="10">
        <text>L-threonyl-[protein] + ATP = O-phospho-L-threonyl-[protein] + ADP + H(+)</text>
        <dbReference type="Rhea" id="RHEA:46608"/>
        <dbReference type="Rhea" id="RHEA-COMP:11060"/>
        <dbReference type="Rhea" id="RHEA-COMP:11605"/>
        <dbReference type="ChEBI" id="CHEBI:15378"/>
        <dbReference type="ChEBI" id="CHEBI:30013"/>
        <dbReference type="ChEBI" id="CHEBI:30616"/>
        <dbReference type="ChEBI" id="CHEBI:61977"/>
        <dbReference type="ChEBI" id="CHEBI:456216"/>
        <dbReference type="EC" id="2.7.11.1"/>
    </reaction>
</comment>
<evidence type="ECO:0000256" key="13">
    <source>
        <dbReference type="SAM" id="Phobius"/>
    </source>
</evidence>
<feature type="repeat" description="ANK" evidence="12">
    <location>
        <begin position="330"/>
        <end position="362"/>
    </location>
</feature>
<dbReference type="PROSITE" id="PS50011">
    <property type="entry name" value="PROTEIN_KINASE_DOM"/>
    <property type="match status" value="1"/>
</dbReference>
<evidence type="ECO:0000313" key="15">
    <source>
        <dbReference type="EMBL" id="RSL57755.1"/>
    </source>
</evidence>
<evidence type="ECO:0000256" key="10">
    <source>
        <dbReference type="ARBA" id="ARBA00047899"/>
    </source>
</evidence>
<evidence type="ECO:0000259" key="14">
    <source>
        <dbReference type="PROSITE" id="PS50011"/>
    </source>
</evidence>
<dbReference type="Gene3D" id="1.10.510.10">
    <property type="entry name" value="Transferase(Phosphotransferase) domain 1"/>
    <property type="match status" value="1"/>
</dbReference>
<dbReference type="AlphaFoldDB" id="A0A428PXM7"/>
<reference evidence="15 16" key="1">
    <citation type="submission" date="2017-06" db="EMBL/GenBank/DDBJ databases">
        <title>Comparative genomic analysis of Ambrosia Fusariam Clade fungi.</title>
        <authorList>
            <person name="Stajich J.E."/>
            <person name="Carrillo J."/>
            <person name="Kijimoto T."/>
            <person name="Eskalen A."/>
            <person name="O'Donnell K."/>
            <person name="Kasson M."/>
        </authorList>
    </citation>
    <scope>NUCLEOTIDE SEQUENCE [LARGE SCALE GENOMIC DNA]</scope>
    <source>
        <strain evidence="15 16">NRRL62584</strain>
    </source>
</reference>
<feature type="repeat" description="ANK" evidence="12">
    <location>
        <begin position="534"/>
        <end position="566"/>
    </location>
</feature>
<dbReference type="EC" id="2.7.11.1" evidence="3"/>
<evidence type="ECO:0000256" key="6">
    <source>
        <dbReference type="ARBA" id="ARBA00022737"/>
    </source>
</evidence>
<dbReference type="SMART" id="SM00248">
    <property type="entry name" value="ANK"/>
    <property type="match status" value="8"/>
</dbReference>
<feature type="domain" description="Protein kinase" evidence="14">
    <location>
        <begin position="1"/>
        <end position="254"/>
    </location>
</feature>
<dbReference type="Pfam" id="PF00069">
    <property type="entry name" value="Pkinase"/>
    <property type="match status" value="1"/>
</dbReference>
<dbReference type="InterPro" id="IPR000719">
    <property type="entry name" value="Prot_kinase_dom"/>
</dbReference>
<comment type="function">
    <text evidence="1">Component of the EKC/KEOPS complex that is required for the formation of a threonylcarbamoyl group on adenosine at position 37 (t(6)A37) in tRNAs that read codons beginning with adenine. The complex is probably involved in the transfer of the threonylcarbamoyl moiety of threonylcarbamoyl-AMP (TC-AMP) to the N6 group of A37. BUD32 has ATPase activity in the context of the EKC/KEOPS complex and likely plays a supporting role to the catalytic subunit KAE1. The EKC/KEOPS complex also promotes both telomere uncapping and telomere elongation. The complex is required for efficient recruitment of transcriptional coactivators.</text>
</comment>
<proteinExistence type="predicted"/>
<dbReference type="SUPFAM" id="SSF48403">
    <property type="entry name" value="Ankyrin repeat"/>
    <property type="match status" value="1"/>
</dbReference>
<evidence type="ECO:0000313" key="16">
    <source>
        <dbReference type="Proteomes" id="UP000288168"/>
    </source>
</evidence>
<dbReference type="PROSITE" id="PS00109">
    <property type="entry name" value="PROTEIN_KINASE_TYR"/>
    <property type="match status" value="1"/>
</dbReference>
<evidence type="ECO:0000256" key="7">
    <source>
        <dbReference type="ARBA" id="ARBA00023043"/>
    </source>
</evidence>
<keyword evidence="6" id="KW-0677">Repeat</keyword>